<dbReference type="Pfam" id="PF00059">
    <property type="entry name" value="Lectin_C"/>
    <property type="match status" value="1"/>
</dbReference>
<evidence type="ECO:0000256" key="3">
    <source>
        <dbReference type="SAM" id="Phobius"/>
    </source>
</evidence>
<feature type="region of interest" description="Disordered" evidence="2">
    <location>
        <begin position="401"/>
        <end position="433"/>
    </location>
</feature>
<reference evidence="5" key="1">
    <citation type="journal article" date="2023" name="G3 (Bethesda)">
        <title>A reference genome for the long-term kleptoplast-retaining sea slug Elysia crispata morphotype clarki.</title>
        <authorList>
            <person name="Eastman K.E."/>
            <person name="Pendleton A.L."/>
            <person name="Shaikh M.A."/>
            <person name="Suttiyut T."/>
            <person name="Ogas R."/>
            <person name="Tomko P."/>
            <person name="Gavelis G."/>
            <person name="Widhalm J.R."/>
            <person name="Wisecaver J.H."/>
        </authorList>
    </citation>
    <scope>NUCLEOTIDE SEQUENCE</scope>
    <source>
        <strain evidence="5">ECLA1</strain>
    </source>
</reference>
<keyword evidence="1" id="KW-0245">EGF-like domain</keyword>
<dbReference type="Gene3D" id="2.170.300.10">
    <property type="entry name" value="Tie2 ligand-binding domain superfamily"/>
    <property type="match status" value="1"/>
</dbReference>
<feature type="compositionally biased region" description="Polar residues" evidence="2">
    <location>
        <begin position="401"/>
        <end position="413"/>
    </location>
</feature>
<dbReference type="PROSITE" id="PS50041">
    <property type="entry name" value="C_TYPE_LECTIN_2"/>
    <property type="match status" value="1"/>
</dbReference>
<dbReference type="GO" id="GO:0005044">
    <property type="term" value="F:scavenger receptor activity"/>
    <property type="evidence" value="ECO:0007669"/>
    <property type="project" value="InterPro"/>
</dbReference>
<dbReference type="Gene3D" id="3.10.100.10">
    <property type="entry name" value="Mannose-Binding Protein A, subunit A"/>
    <property type="match status" value="1"/>
</dbReference>
<keyword evidence="6" id="KW-1185">Reference proteome</keyword>
<feature type="compositionally biased region" description="Basic and acidic residues" evidence="2">
    <location>
        <begin position="417"/>
        <end position="427"/>
    </location>
</feature>
<feature type="transmembrane region" description="Helical" evidence="3">
    <location>
        <begin position="363"/>
        <end position="387"/>
    </location>
</feature>
<sequence length="433" mass="46658">MILTSSVNSAKSRENPTQSSAGSMDGKVSGGYPRFSGSPATGWICPEHGTVTSMPGGYLYTLDLILMQNFSSRYEMLCSPGWIKDIVSLKCLRFFGAKKPFGDALAFCKSEGGSLVRSHGCERSIFLAEQLASRNATYWIGLKKNTSSSDFLWVDTTTVGKPIHLNWYRLNPNISGNVPICALINSPGIMKGFWVDELCSKNHAFVCEKDPDKLCPKIKYGPNCGNQCSVGCAWGVCDVRNGTCLYGCVGGYKGAFCNETCVKGTYGPSCAANCSQHCAGHGKECSSRNGTCTHGCDNGYREPTCIQPCATGTYGPKCSQNCSVNCAGRHKYCNISDGECAMGCVKGFTGPLCDLVKQEPYDLSIFVAALVCAASTLACFIVSSMIVSREMGLSNVFTKTQESLAQSTNQEPSEPQEISKRESHELPEPQNEN</sequence>
<dbReference type="InterPro" id="IPR016187">
    <property type="entry name" value="CTDL_fold"/>
</dbReference>
<dbReference type="SUPFAM" id="SSF56436">
    <property type="entry name" value="C-type lectin-like"/>
    <property type="match status" value="1"/>
</dbReference>
<evidence type="ECO:0000256" key="2">
    <source>
        <dbReference type="SAM" id="MobiDB-lite"/>
    </source>
</evidence>
<feature type="region of interest" description="Disordered" evidence="2">
    <location>
        <begin position="1"/>
        <end position="29"/>
    </location>
</feature>
<evidence type="ECO:0000313" key="5">
    <source>
        <dbReference type="EMBL" id="KAK3750035.1"/>
    </source>
</evidence>
<name>A0AAE1D0N4_9GAST</name>
<accession>A0AAE1D0N4</accession>
<keyword evidence="3" id="KW-1133">Transmembrane helix</keyword>
<evidence type="ECO:0000313" key="6">
    <source>
        <dbReference type="Proteomes" id="UP001283361"/>
    </source>
</evidence>
<keyword evidence="3" id="KW-0812">Transmembrane</keyword>
<dbReference type="InterPro" id="IPR016186">
    <property type="entry name" value="C-type_lectin-like/link_sf"/>
</dbReference>
<dbReference type="AlphaFoldDB" id="A0AAE1D0N4"/>
<feature type="compositionally biased region" description="Polar residues" evidence="2">
    <location>
        <begin position="1"/>
        <end position="22"/>
    </location>
</feature>
<protein>
    <recommendedName>
        <fullName evidence="4">C-type lectin domain-containing protein</fullName>
    </recommendedName>
</protein>
<comment type="caution">
    <text evidence="5">The sequence shown here is derived from an EMBL/GenBank/DDBJ whole genome shotgun (WGS) entry which is preliminary data.</text>
</comment>
<dbReference type="SMART" id="SM00034">
    <property type="entry name" value="CLECT"/>
    <property type="match status" value="1"/>
</dbReference>
<dbReference type="InterPro" id="IPR001304">
    <property type="entry name" value="C-type_lectin-like"/>
</dbReference>
<dbReference type="CDD" id="cd00037">
    <property type="entry name" value="CLECT"/>
    <property type="match status" value="1"/>
</dbReference>
<gene>
    <name evidence="5" type="ORF">RRG08_027358</name>
</gene>
<feature type="domain" description="C-type lectin" evidence="4">
    <location>
        <begin position="87"/>
        <end position="208"/>
    </location>
</feature>
<organism evidence="5 6">
    <name type="scientific">Elysia crispata</name>
    <name type="common">lettuce slug</name>
    <dbReference type="NCBI Taxonomy" id="231223"/>
    <lineage>
        <taxon>Eukaryota</taxon>
        <taxon>Metazoa</taxon>
        <taxon>Spiralia</taxon>
        <taxon>Lophotrochozoa</taxon>
        <taxon>Mollusca</taxon>
        <taxon>Gastropoda</taxon>
        <taxon>Heterobranchia</taxon>
        <taxon>Euthyneura</taxon>
        <taxon>Panpulmonata</taxon>
        <taxon>Sacoglossa</taxon>
        <taxon>Placobranchoidea</taxon>
        <taxon>Plakobranchidae</taxon>
        <taxon>Elysia</taxon>
    </lineage>
</organism>
<dbReference type="Proteomes" id="UP001283361">
    <property type="component" value="Unassembled WGS sequence"/>
</dbReference>
<dbReference type="EMBL" id="JAWDGP010005911">
    <property type="protein sequence ID" value="KAK3750035.1"/>
    <property type="molecule type" value="Genomic_DNA"/>
</dbReference>
<dbReference type="InterPro" id="IPR042635">
    <property type="entry name" value="MEGF10/SREC1/2-like"/>
</dbReference>
<evidence type="ECO:0000256" key="1">
    <source>
        <dbReference type="ARBA" id="ARBA00022536"/>
    </source>
</evidence>
<keyword evidence="3" id="KW-0472">Membrane</keyword>
<evidence type="ECO:0000259" key="4">
    <source>
        <dbReference type="PROSITE" id="PS50041"/>
    </source>
</evidence>
<dbReference type="PANTHER" id="PTHR24043">
    <property type="entry name" value="SCAVENGER RECEPTOR CLASS F"/>
    <property type="match status" value="1"/>
</dbReference>
<proteinExistence type="predicted"/>